<keyword evidence="5 7" id="KW-0418">Kinase</keyword>
<evidence type="ECO:0000313" key="8">
    <source>
        <dbReference type="Proteomes" id="UP000188219"/>
    </source>
</evidence>
<evidence type="ECO:0000313" key="7">
    <source>
        <dbReference type="EMBL" id="AQQ68457.1"/>
    </source>
</evidence>
<organism evidence="7 8">
    <name type="scientific">Microbulbifer agarilyticus</name>
    <dbReference type="NCBI Taxonomy" id="260552"/>
    <lineage>
        <taxon>Bacteria</taxon>
        <taxon>Pseudomonadati</taxon>
        <taxon>Pseudomonadota</taxon>
        <taxon>Gammaproteobacteria</taxon>
        <taxon>Cellvibrionales</taxon>
        <taxon>Microbulbiferaceae</taxon>
        <taxon>Microbulbifer</taxon>
    </lineage>
</organism>
<dbReference type="STRING" id="260552.Mag101_13055"/>
<accession>A0A1Q2M839</accession>
<dbReference type="Gene3D" id="3.40.50.300">
    <property type="entry name" value="P-loop containing nucleotide triphosphate hydrolases"/>
    <property type="match status" value="1"/>
</dbReference>
<dbReference type="SUPFAM" id="SSF52540">
    <property type="entry name" value="P-loop containing nucleoside triphosphate hydrolases"/>
    <property type="match status" value="1"/>
</dbReference>
<dbReference type="KEGG" id="maga:Mag101_13055"/>
<dbReference type="InterPro" id="IPR027417">
    <property type="entry name" value="P-loop_NTPase"/>
</dbReference>
<comment type="subcellular location">
    <subcellularLocation>
        <location evidence="5">Cytoplasm</location>
    </subcellularLocation>
</comment>
<dbReference type="CDD" id="cd02022">
    <property type="entry name" value="DPCK"/>
    <property type="match status" value="1"/>
</dbReference>
<name>A0A1Q2M839_9GAMM</name>
<comment type="function">
    <text evidence="5">Catalyzes the phosphorylation of the 3'-hydroxyl group of dephosphocoenzyme A to form coenzyme A.</text>
</comment>
<dbReference type="InterPro" id="IPR001977">
    <property type="entry name" value="Depp_CoAkinase"/>
</dbReference>
<dbReference type="HAMAP" id="MF_00376">
    <property type="entry name" value="Dephospho_CoA_kinase"/>
    <property type="match status" value="1"/>
</dbReference>
<dbReference type="PANTHER" id="PTHR10695:SF46">
    <property type="entry name" value="BIFUNCTIONAL COENZYME A SYNTHASE-RELATED"/>
    <property type="match status" value="1"/>
</dbReference>
<sequence length="204" mass="22272">MFIVGLTGGIGSGKSAAAARFRHHDVNVMDADIAARVVVEPGRPALAAITEHFGADILLENGELDRAALRKQVFDNPEERRWLEQLTHPLIREEIISSLNASYKTHSAPYAILESPLLVESGQVALVQRVCVVDIPEELQLARATARDSNSAEQIRKIMAAQLPRAERCAQAHDILDNSSSLEALNAQVDALHAQYVQLATKPE</sequence>
<keyword evidence="5" id="KW-0808">Transferase</keyword>
<dbReference type="PROSITE" id="PS51219">
    <property type="entry name" value="DPCK"/>
    <property type="match status" value="1"/>
</dbReference>
<keyword evidence="4 5" id="KW-0173">Coenzyme A biosynthesis</keyword>
<dbReference type="OrthoDB" id="9812943at2"/>
<dbReference type="AlphaFoldDB" id="A0A1Q2M839"/>
<keyword evidence="2 5" id="KW-0547">Nucleotide-binding</keyword>
<dbReference type="EMBL" id="CP019650">
    <property type="protein sequence ID" value="AQQ68457.1"/>
    <property type="molecule type" value="Genomic_DNA"/>
</dbReference>
<evidence type="ECO:0000256" key="5">
    <source>
        <dbReference type="HAMAP-Rule" id="MF_00376"/>
    </source>
</evidence>
<keyword evidence="5" id="KW-0963">Cytoplasm</keyword>
<evidence type="ECO:0000256" key="6">
    <source>
        <dbReference type="NCBIfam" id="TIGR00152"/>
    </source>
</evidence>
<dbReference type="GO" id="GO:0005737">
    <property type="term" value="C:cytoplasm"/>
    <property type="evidence" value="ECO:0007669"/>
    <property type="project" value="UniProtKB-SubCell"/>
</dbReference>
<proteinExistence type="inferred from homology"/>
<protein>
    <recommendedName>
        <fullName evidence="5 6">Dephospho-CoA kinase</fullName>
        <ecNumber evidence="5 6">2.7.1.24</ecNumber>
    </recommendedName>
    <alternativeName>
        <fullName evidence="5">Dephosphocoenzyme A kinase</fullName>
    </alternativeName>
</protein>
<evidence type="ECO:0000256" key="4">
    <source>
        <dbReference type="ARBA" id="ARBA00022993"/>
    </source>
</evidence>
<gene>
    <name evidence="5" type="primary">coaE</name>
    <name evidence="7" type="ORF">Mag101_13055</name>
</gene>
<comment type="pathway">
    <text evidence="5">Cofactor biosynthesis; coenzyme A biosynthesis; CoA from (R)-pantothenate: step 5/5.</text>
</comment>
<dbReference type="EC" id="2.7.1.24" evidence="5 6"/>
<feature type="binding site" evidence="5">
    <location>
        <begin position="11"/>
        <end position="16"/>
    </location>
    <ligand>
        <name>ATP</name>
        <dbReference type="ChEBI" id="CHEBI:30616"/>
    </ligand>
</feature>
<comment type="similarity">
    <text evidence="1 5">Belongs to the CoaE family.</text>
</comment>
<dbReference type="Pfam" id="PF01121">
    <property type="entry name" value="CoaE"/>
    <property type="match status" value="1"/>
</dbReference>
<dbReference type="GO" id="GO:0005524">
    <property type="term" value="F:ATP binding"/>
    <property type="evidence" value="ECO:0007669"/>
    <property type="project" value="UniProtKB-UniRule"/>
</dbReference>
<dbReference type="eggNOG" id="COG0237">
    <property type="taxonomic scope" value="Bacteria"/>
</dbReference>
<reference evidence="7" key="1">
    <citation type="submission" date="2017-02" db="EMBL/GenBank/DDBJ databases">
        <title>Genome of Microbulbifer agarilyticus GP101.</title>
        <authorList>
            <person name="Jung J."/>
            <person name="Bae S.S."/>
            <person name="Baek K."/>
        </authorList>
    </citation>
    <scope>NUCLEOTIDE SEQUENCE [LARGE SCALE GENOMIC DNA]</scope>
    <source>
        <strain evidence="7">GP101</strain>
    </source>
</reference>
<dbReference type="GO" id="GO:0015937">
    <property type="term" value="P:coenzyme A biosynthetic process"/>
    <property type="evidence" value="ECO:0007669"/>
    <property type="project" value="UniProtKB-UniRule"/>
</dbReference>
<dbReference type="GO" id="GO:0004140">
    <property type="term" value="F:dephospho-CoA kinase activity"/>
    <property type="evidence" value="ECO:0007669"/>
    <property type="project" value="UniProtKB-UniRule"/>
</dbReference>
<dbReference type="Proteomes" id="UP000188219">
    <property type="component" value="Chromosome"/>
</dbReference>
<dbReference type="UniPathway" id="UPA00241">
    <property type="reaction ID" value="UER00356"/>
</dbReference>
<evidence type="ECO:0000256" key="2">
    <source>
        <dbReference type="ARBA" id="ARBA00022741"/>
    </source>
</evidence>
<evidence type="ECO:0000256" key="3">
    <source>
        <dbReference type="ARBA" id="ARBA00022840"/>
    </source>
</evidence>
<comment type="catalytic activity">
    <reaction evidence="5">
        <text>3'-dephospho-CoA + ATP = ADP + CoA + H(+)</text>
        <dbReference type="Rhea" id="RHEA:18245"/>
        <dbReference type="ChEBI" id="CHEBI:15378"/>
        <dbReference type="ChEBI" id="CHEBI:30616"/>
        <dbReference type="ChEBI" id="CHEBI:57287"/>
        <dbReference type="ChEBI" id="CHEBI:57328"/>
        <dbReference type="ChEBI" id="CHEBI:456216"/>
        <dbReference type="EC" id="2.7.1.24"/>
    </reaction>
</comment>
<dbReference type="NCBIfam" id="TIGR00152">
    <property type="entry name" value="dephospho-CoA kinase"/>
    <property type="match status" value="1"/>
</dbReference>
<evidence type="ECO:0000256" key="1">
    <source>
        <dbReference type="ARBA" id="ARBA00009018"/>
    </source>
</evidence>
<dbReference type="PANTHER" id="PTHR10695">
    <property type="entry name" value="DEPHOSPHO-COA KINASE-RELATED"/>
    <property type="match status" value="1"/>
</dbReference>
<dbReference type="RefSeq" id="WP_077405773.1">
    <property type="nucleotide sequence ID" value="NZ_CP019650.1"/>
</dbReference>
<keyword evidence="8" id="KW-1185">Reference proteome</keyword>
<keyword evidence="3 5" id="KW-0067">ATP-binding</keyword>